<sequence>MLAISHFVVQILTFSYIRQCSAAKSGTFDLLTYNIAGLPSFLEDNGIPGDKSTNAGSIGAKFAQYGYDVIHVQEDFAYHSDLYKTDNHPFRTGTSGNVPFGSGLNTLSKYNWNTFDRVTWDTCFLNMADCLTPKGFTFMRLGLPGDVQVDLYNLHSDAGDDQGDKDARRADDNQLLSYIKANSVGRAVVIAGDMNDRYTESGRSIDILINAGFKDSWIELAKGGVEPVEGSNNIDCNIPAGTNNCEDVDKIFYRSGDSVSLSALDYRHESTKFEQSNGDRLSDHNPILVEFAWSAA</sequence>
<organism evidence="3 4">
    <name type="scientific">Cladophialophora chaetospira</name>
    <dbReference type="NCBI Taxonomy" id="386627"/>
    <lineage>
        <taxon>Eukaryota</taxon>
        <taxon>Fungi</taxon>
        <taxon>Dikarya</taxon>
        <taxon>Ascomycota</taxon>
        <taxon>Pezizomycotina</taxon>
        <taxon>Eurotiomycetes</taxon>
        <taxon>Chaetothyriomycetidae</taxon>
        <taxon>Chaetothyriales</taxon>
        <taxon>Herpotrichiellaceae</taxon>
        <taxon>Cladophialophora</taxon>
    </lineage>
</organism>
<protein>
    <recommendedName>
        <fullName evidence="2">Inositol polyphosphate-related phosphatase domain-containing protein</fullName>
    </recommendedName>
</protein>
<dbReference type="PANTHER" id="PTHR16320:SF1">
    <property type="entry name" value="SPHINGOMYELINASE DDB_G0288017"/>
    <property type="match status" value="1"/>
</dbReference>
<dbReference type="SUPFAM" id="SSF56219">
    <property type="entry name" value="DNase I-like"/>
    <property type="match status" value="1"/>
</dbReference>
<gene>
    <name evidence="3" type="ORF">H2200_011990</name>
</gene>
<dbReference type="InterPro" id="IPR038772">
    <property type="entry name" value="Sph/SMPD2-like"/>
</dbReference>
<dbReference type="PANTHER" id="PTHR16320">
    <property type="entry name" value="SPHINGOMYELINASE FAMILY MEMBER"/>
    <property type="match status" value="1"/>
</dbReference>
<dbReference type="Gene3D" id="3.60.10.10">
    <property type="entry name" value="Endonuclease/exonuclease/phosphatase"/>
    <property type="match status" value="1"/>
</dbReference>
<accession>A0AA38WZ46</accession>
<dbReference type="GO" id="GO:0005737">
    <property type="term" value="C:cytoplasm"/>
    <property type="evidence" value="ECO:0007669"/>
    <property type="project" value="TreeGrafter"/>
</dbReference>
<dbReference type="InterPro" id="IPR036691">
    <property type="entry name" value="Endo/exonu/phosph_ase_sf"/>
</dbReference>
<dbReference type="EMBL" id="JAPDRK010000021">
    <property type="protein sequence ID" value="KAJ9603804.1"/>
    <property type="molecule type" value="Genomic_DNA"/>
</dbReference>
<evidence type="ECO:0000313" key="3">
    <source>
        <dbReference type="EMBL" id="KAJ9603804.1"/>
    </source>
</evidence>
<reference evidence="3" key="1">
    <citation type="submission" date="2022-10" db="EMBL/GenBank/DDBJ databases">
        <title>Culturing micro-colonial fungi from biological soil crusts in the Mojave desert and describing Neophaeococcomyces mojavensis, and introducing the new genera and species Taxawa tesnikishii.</title>
        <authorList>
            <person name="Kurbessoian T."/>
            <person name="Stajich J.E."/>
        </authorList>
    </citation>
    <scope>NUCLEOTIDE SEQUENCE</scope>
    <source>
        <strain evidence="3">TK_41</strain>
    </source>
</reference>
<dbReference type="GO" id="GO:0016791">
    <property type="term" value="F:phosphatase activity"/>
    <property type="evidence" value="ECO:0007669"/>
    <property type="project" value="InterPro"/>
</dbReference>
<dbReference type="GO" id="GO:0046856">
    <property type="term" value="P:phosphatidylinositol dephosphorylation"/>
    <property type="evidence" value="ECO:0007669"/>
    <property type="project" value="InterPro"/>
</dbReference>
<dbReference type="GO" id="GO:0004767">
    <property type="term" value="F:sphingomyelin phosphodiesterase activity"/>
    <property type="evidence" value="ECO:0007669"/>
    <property type="project" value="InterPro"/>
</dbReference>
<evidence type="ECO:0000259" key="2">
    <source>
        <dbReference type="Pfam" id="PF22669"/>
    </source>
</evidence>
<evidence type="ECO:0000313" key="4">
    <source>
        <dbReference type="Proteomes" id="UP001172673"/>
    </source>
</evidence>
<evidence type="ECO:0000256" key="1">
    <source>
        <dbReference type="SAM" id="SignalP"/>
    </source>
</evidence>
<dbReference type="AlphaFoldDB" id="A0AA38WZ46"/>
<name>A0AA38WZ46_9EURO</name>
<dbReference type="InterPro" id="IPR000300">
    <property type="entry name" value="IPPc"/>
</dbReference>
<proteinExistence type="predicted"/>
<comment type="caution">
    <text evidence="3">The sequence shown here is derived from an EMBL/GenBank/DDBJ whole genome shotgun (WGS) entry which is preliminary data.</text>
</comment>
<keyword evidence="1" id="KW-0732">Signal</keyword>
<dbReference type="Proteomes" id="UP001172673">
    <property type="component" value="Unassembled WGS sequence"/>
</dbReference>
<feature type="domain" description="Inositol polyphosphate-related phosphatase" evidence="2">
    <location>
        <begin position="62"/>
        <end position="222"/>
    </location>
</feature>
<dbReference type="Pfam" id="PF22669">
    <property type="entry name" value="Exo_endo_phos2"/>
    <property type="match status" value="1"/>
</dbReference>
<feature type="signal peptide" evidence="1">
    <location>
        <begin position="1"/>
        <end position="22"/>
    </location>
</feature>
<keyword evidence="4" id="KW-1185">Reference proteome</keyword>
<feature type="chain" id="PRO_5041394619" description="Inositol polyphosphate-related phosphatase domain-containing protein" evidence="1">
    <location>
        <begin position="23"/>
        <end position="296"/>
    </location>
</feature>